<dbReference type="AlphaFoldDB" id="A0A2K8UCV4"/>
<dbReference type="Proteomes" id="UP000232638">
    <property type="component" value="Chromosome"/>
</dbReference>
<organism evidence="1 2">
    <name type="scientific">Candidatus Thiodictyon syntrophicum</name>
    <dbReference type="NCBI Taxonomy" id="1166950"/>
    <lineage>
        <taxon>Bacteria</taxon>
        <taxon>Pseudomonadati</taxon>
        <taxon>Pseudomonadota</taxon>
        <taxon>Gammaproteobacteria</taxon>
        <taxon>Chromatiales</taxon>
        <taxon>Chromatiaceae</taxon>
        <taxon>Thiodictyon</taxon>
    </lineage>
</organism>
<reference evidence="1 2" key="1">
    <citation type="submission" date="2017-03" db="EMBL/GenBank/DDBJ databases">
        <title>Complete genome sequence of Candidatus 'Thiodictyon syntrophicum' sp. nov. strain Cad16T, a photolithoautotroph purple sulfur bacterium isolated from an alpine meromictic lake.</title>
        <authorList>
            <person name="Luedin S.M."/>
            <person name="Pothier J.F."/>
            <person name="Danza F."/>
            <person name="Storelli N."/>
            <person name="Wittwer M."/>
            <person name="Tonolla M."/>
        </authorList>
    </citation>
    <scope>NUCLEOTIDE SEQUENCE [LARGE SCALE GENOMIC DNA]</scope>
    <source>
        <strain evidence="1 2">Cad16T</strain>
    </source>
</reference>
<keyword evidence="2" id="KW-1185">Reference proteome</keyword>
<dbReference type="EMBL" id="CP020370">
    <property type="protein sequence ID" value="AUB83259.1"/>
    <property type="molecule type" value="Genomic_DNA"/>
</dbReference>
<gene>
    <name evidence="1" type="ORF">THSYN_21475</name>
</gene>
<name>A0A2K8UCV4_9GAMM</name>
<dbReference type="KEGG" id="tsy:THSYN_21475"/>
<dbReference type="OrthoDB" id="894286at2"/>
<protein>
    <submittedName>
        <fullName evidence="1">Uncharacterized protein</fullName>
    </submittedName>
</protein>
<evidence type="ECO:0000313" key="2">
    <source>
        <dbReference type="Proteomes" id="UP000232638"/>
    </source>
</evidence>
<proteinExistence type="predicted"/>
<sequence>MPLQNRVDPWGNLIVADARGAWLGNRGKLHDENKEIVALWKHKQWKVCQLAYKGRKRQIFSPDSYSELFFLDEATAFSAGHRPCAECRRERYLEFKEAWRRTNGAGLPEIAIAQIDEQLHKERVVPGGKKASHLMEFRDLPSGAFIERDNEAYLYWQMQLRKWSPSGYTEVGALPQPSQVVKVLTPFSIVKMYKNGFAPQVHESASG</sequence>
<accession>A0A2K8UCV4</accession>
<evidence type="ECO:0000313" key="1">
    <source>
        <dbReference type="EMBL" id="AUB83259.1"/>
    </source>
</evidence>